<keyword evidence="2" id="KW-1185">Reference proteome</keyword>
<protein>
    <submittedName>
        <fullName evidence="1">Uncharacterized protein</fullName>
    </submittedName>
</protein>
<name>A0AAX1NE17_9BACT</name>
<gene>
    <name evidence="1" type="ORF">KMW28_23045</name>
</gene>
<evidence type="ECO:0000313" key="1">
    <source>
        <dbReference type="EMBL" id="QWG05301.1"/>
    </source>
</evidence>
<reference evidence="1 2" key="1">
    <citation type="submission" date="2021-05" db="EMBL/GenBank/DDBJ databases">
        <title>Comparative genomic studies on the polysaccharide-degrading batcterial strains of the Flammeovirga genus.</title>
        <authorList>
            <person name="Zewei F."/>
            <person name="Zheng Z."/>
            <person name="Yu L."/>
            <person name="Ruyue G."/>
            <person name="Yanhong M."/>
            <person name="Yuanyuan C."/>
            <person name="Jingyan G."/>
            <person name="Wenjun H."/>
        </authorList>
    </citation>
    <scope>NUCLEOTIDE SEQUENCE [LARGE SCALE GENOMIC DNA]</scope>
    <source>
        <strain evidence="1 2">NBRC:100898</strain>
    </source>
</reference>
<dbReference type="Proteomes" id="UP000678679">
    <property type="component" value="Chromosome 2"/>
</dbReference>
<dbReference type="EMBL" id="CP076133">
    <property type="protein sequence ID" value="QWG05301.1"/>
    <property type="molecule type" value="Genomic_DNA"/>
</dbReference>
<dbReference type="AlphaFoldDB" id="A0AAX1NE17"/>
<accession>A0AAX1NE17</accession>
<organism evidence="1 2">
    <name type="scientific">Flammeovirga yaeyamensis</name>
    <dbReference type="NCBI Taxonomy" id="367791"/>
    <lineage>
        <taxon>Bacteria</taxon>
        <taxon>Pseudomonadati</taxon>
        <taxon>Bacteroidota</taxon>
        <taxon>Cytophagia</taxon>
        <taxon>Cytophagales</taxon>
        <taxon>Flammeovirgaceae</taxon>
        <taxon>Flammeovirga</taxon>
    </lineage>
</organism>
<evidence type="ECO:0000313" key="2">
    <source>
        <dbReference type="Proteomes" id="UP000678679"/>
    </source>
</evidence>
<dbReference type="KEGG" id="fya:KMW28_23045"/>
<sequence length="135" mass="15900">MRLFKSNDGKSRQCHGQKIKELIKINIIMHKVFYLISIINCLQFFRGMAQTKLKPSSRSSIIIFDRDRFNTDYLHHIKEVIKGNGLSELSKMQDALDRSDNDYTSFLNHFYSISHNSERESFLASYKDIKYNAQQ</sequence>
<proteinExistence type="predicted"/>
<dbReference type="RefSeq" id="WP_169662035.1">
    <property type="nucleotide sequence ID" value="NZ_CP076133.1"/>
</dbReference>